<feature type="transmembrane region" description="Helical" evidence="8">
    <location>
        <begin position="358"/>
        <end position="377"/>
    </location>
</feature>
<dbReference type="GO" id="GO:0016020">
    <property type="term" value="C:membrane"/>
    <property type="evidence" value="ECO:0007669"/>
    <property type="project" value="UniProtKB-SubCell"/>
</dbReference>
<feature type="transmembrane region" description="Helical" evidence="8">
    <location>
        <begin position="397"/>
        <end position="419"/>
    </location>
</feature>
<dbReference type="AlphaFoldDB" id="A0A7Z9BNY9"/>
<sequence length="439" mass="50062">MSLNRFNHWLNQRQIQLLESAYQSAKAIKALEDKYFQGNSIGYCPESKKTVVDYVQSLRDRHLLKIRLNLTQFQFNSFLWNPQFSPSEQTDDPALITDKFLTSEHEIVEKLNFIDSVVKKYRQDSEDTLIEILANPPAVNSPTVMGLTSEELKQEKNESASARTTDPAAIAATSNLGFQPPGKSWFSWGFLGFQKANPNYEQQVVQELRVRRIQDKIAVRWLMILFLIPLLVQVAVKNIVFNPLIGSYSNKNPTKIELSSAIQQEFLREYSAFKEGLEIRQLLGVIPSLSEVEREEKLSEKAVEIWQESRNRALNGWKNILSDGVALLTFGGLVYFNRTKITIVRGFSNRTFLNLSDPLKVFLFILITDMFVGFHSAEGWEVLLEGVVAHFGLPESPVAINAFIATIPVIIDSCIKFWIFSYLTRYSPAASAIYERMNT</sequence>
<comment type="caution">
    <text evidence="9">The sequence shown here is derived from an EMBL/GenBank/DDBJ whole genome shotgun (WGS) entry which is preliminary data.</text>
</comment>
<evidence type="ECO:0000256" key="6">
    <source>
        <dbReference type="ARBA" id="ARBA00023065"/>
    </source>
</evidence>
<dbReference type="Proteomes" id="UP000184550">
    <property type="component" value="Unassembled WGS sequence"/>
</dbReference>
<keyword evidence="6" id="KW-0406">Ion transport</keyword>
<dbReference type="InterPro" id="IPR004282">
    <property type="entry name" value="CemA"/>
</dbReference>
<dbReference type="Pfam" id="PF03040">
    <property type="entry name" value="CemA"/>
    <property type="match status" value="1"/>
</dbReference>
<feature type="transmembrane region" description="Helical" evidence="8">
    <location>
        <begin position="320"/>
        <end position="337"/>
    </location>
</feature>
<keyword evidence="10" id="KW-1185">Reference proteome</keyword>
<protein>
    <submittedName>
        <fullName evidence="9">Proton extrusion protein PcxA</fullName>
    </submittedName>
</protein>
<dbReference type="GO" id="GO:1902600">
    <property type="term" value="P:proton transmembrane transport"/>
    <property type="evidence" value="ECO:0007669"/>
    <property type="project" value="UniProtKB-KW"/>
</dbReference>
<keyword evidence="7 8" id="KW-0472">Membrane</keyword>
<evidence type="ECO:0000313" key="9">
    <source>
        <dbReference type="EMBL" id="VXD13771.1"/>
    </source>
</evidence>
<dbReference type="EMBL" id="CZCU02000099">
    <property type="protein sequence ID" value="VXD13771.1"/>
    <property type="molecule type" value="Genomic_DNA"/>
</dbReference>
<evidence type="ECO:0000256" key="4">
    <source>
        <dbReference type="ARBA" id="ARBA00022781"/>
    </source>
</evidence>
<keyword evidence="2" id="KW-0813">Transport</keyword>
<accession>A0A7Z9BNY9</accession>
<feature type="transmembrane region" description="Helical" evidence="8">
    <location>
        <begin position="217"/>
        <end position="236"/>
    </location>
</feature>
<dbReference type="PANTHER" id="PTHR33650">
    <property type="entry name" value="CHLOROPLAST ENVELOPE MEMBRANE PROTEIN-RELATED"/>
    <property type="match status" value="1"/>
</dbReference>
<keyword evidence="3 8" id="KW-0812">Transmembrane</keyword>
<reference evidence="9" key="1">
    <citation type="submission" date="2019-10" db="EMBL/GenBank/DDBJ databases">
        <authorList>
            <consortium name="Genoscope - CEA"/>
            <person name="William W."/>
        </authorList>
    </citation>
    <scope>NUCLEOTIDE SEQUENCE [LARGE SCALE GENOMIC DNA]</scope>
    <source>
        <strain evidence="9">BBR_PRJEB10992</strain>
    </source>
</reference>
<dbReference type="RefSeq" id="WP_083618500.1">
    <property type="nucleotide sequence ID" value="NZ_LR734844.1"/>
</dbReference>
<dbReference type="PANTHER" id="PTHR33650:SF2">
    <property type="entry name" value="CHLOROPLAST ENVELOPE MEMBRANE PROTEIN"/>
    <property type="match status" value="1"/>
</dbReference>
<evidence type="ECO:0000256" key="2">
    <source>
        <dbReference type="ARBA" id="ARBA00022448"/>
    </source>
</evidence>
<evidence type="ECO:0000256" key="5">
    <source>
        <dbReference type="ARBA" id="ARBA00022989"/>
    </source>
</evidence>
<evidence type="ECO:0000256" key="1">
    <source>
        <dbReference type="ARBA" id="ARBA00004141"/>
    </source>
</evidence>
<keyword evidence="4" id="KW-0375">Hydrogen ion transport</keyword>
<organism evidence="9 10">
    <name type="scientific">Planktothrix serta PCC 8927</name>
    <dbReference type="NCBI Taxonomy" id="671068"/>
    <lineage>
        <taxon>Bacteria</taxon>
        <taxon>Bacillati</taxon>
        <taxon>Cyanobacteriota</taxon>
        <taxon>Cyanophyceae</taxon>
        <taxon>Oscillatoriophycideae</taxon>
        <taxon>Oscillatoriales</taxon>
        <taxon>Microcoleaceae</taxon>
        <taxon>Planktothrix</taxon>
    </lineage>
</organism>
<keyword evidence="5 8" id="KW-1133">Transmembrane helix</keyword>
<evidence type="ECO:0000256" key="8">
    <source>
        <dbReference type="SAM" id="Phobius"/>
    </source>
</evidence>
<evidence type="ECO:0000256" key="3">
    <source>
        <dbReference type="ARBA" id="ARBA00022692"/>
    </source>
</evidence>
<dbReference type="OrthoDB" id="418298at2"/>
<comment type="subcellular location">
    <subcellularLocation>
        <location evidence="1">Membrane</location>
        <topology evidence="1">Multi-pass membrane protein</topology>
    </subcellularLocation>
</comment>
<gene>
    <name evidence="9" type="primary">pcxA</name>
    <name evidence="9" type="ORF">PL8927_270138</name>
</gene>
<evidence type="ECO:0000313" key="10">
    <source>
        <dbReference type="Proteomes" id="UP000184550"/>
    </source>
</evidence>
<name>A0A7Z9BNY9_9CYAN</name>
<proteinExistence type="predicted"/>
<evidence type="ECO:0000256" key="7">
    <source>
        <dbReference type="ARBA" id="ARBA00023136"/>
    </source>
</evidence>